<accession>A0A9W8J1F1</accession>
<dbReference type="AlphaFoldDB" id="A0A9W8J1F1"/>
<comment type="caution">
    <text evidence="1">The sequence shown here is derived from an EMBL/GenBank/DDBJ whole genome shotgun (WGS) entry which is preliminary data.</text>
</comment>
<dbReference type="EMBL" id="JANBPK010001215">
    <property type="protein sequence ID" value="KAJ2924554.1"/>
    <property type="molecule type" value="Genomic_DNA"/>
</dbReference>
<dbReference type="OrthoDB" id="3334523at2759"/>
<evidence type="ECO:0000313" key="2">
    <source>
        <dbReference type="Proteomes" id="UP001140091"/>
    </source>
</evidence>
<evidence type="ECO:0000313" key="1">
    <source>
        <dbReference type="EMBL" id="KAJ2924554.1"/>
    </source>
</evidence>
<protein>
    <submittedName>
        <fullName evidence="1">Uncharacterized protein</fullName>
    </submittedName>
</protein>
<name>A0A9W8J1F1_9AGAR</name>
<keyword evidence="2" id="KW-1185">Reference proteome</keyword>
<organism evidence="1 2">
    <name type="scientific">Candolleomyces eurysporus</name>
    <dbReference type="NCBI Taxonomy" id="2828524"/>
    <lineage>
        <taxon>Eukaryota</taxon>
        <taxon>Fungi</taxon>
        <taxon>Dikarya</taxon>
        <taxon>Basidiomycota</taxon>
        <taxon>Agaricomycotina</taxon>
        <taxon>Agaricomycetes</taxon>
        <taxon>Agaricomycetidae</taxon>
        <taxon>Agaricales</taxon>
        <taxon>Agaricineae</taxon>
        <taxon>Psathyrellaceae</taxon>
        <taxon>Candolleomyces</taxon>
    </lineage>
</organism>
<sequence>MLSLTASSITLVGAILPSPPSTAAEFYEGSTEANPKHISKLGELVEGSKGAQAEGLRSG</sequence>
<gene>
    <name evidence="1" type="ORF">H1R20_g12537</name>
</gene>
<proteinExistence type="predicted"/>
<reference evidence="1" key="1">
    <citation type="submission" date="2022-06" db="EMBL/GenBank/DDBJ databases">
        <title>Genome Sequence of Candolleomyces eurysporus.</title>
        <authorList>
            <person name="Buettner E."/>
        </authorList>
    </citation>
    <scope>NUCLEOTIDE SEQUENCE</scope>
    <source>
        <strain evidence="1">VTCC 930004</strain>
    </source>
</reference>
<dbReference type="Proteomes" id="UP001140091">
    <property type="component" value="Unassembled WGS sequence"/>
</dbReference>
<feature type="non-terminal residue" evidence="1">
    <location>
        <position position="59"/>
    </location>
</feature>